<dbReference type="GO" id="GO:0016020">
    <property type="term" value="C:membrane"/>
    <property type="evidence" value="ECO:0007669"/>
    <property type="project" value="InterPro"/>
</dbReference>
<dbReference type="GO" id="GO:0005315">
    <property type="term" value="F:phosphate transmembrane transporter activity"/>
    <property type="evidence" value="ECO:0007669"/>
    <property type="project" value="InterPro"/>
</dbReference>
<name>A0A1M7FH42_9BACL</name>
<accession>A0A1M7FH42</accession>
<keyword evidence="2" id="KW-0547">Nucleotide-binding</keyword>
<dbReference type="InterPro" id="IPR027417">
    <property type="entry name" value="P-loop_NTPase"/>
</dbReference>
<dbReference type="PANTHER" id="PTHR43423">
    <property type="entry name" value="ABC TRANSPORTER I FAMILY MEMBER 17"/>
    <property type="match status" value="1"/>
</dbReference>
<dbReference type="SUPFAM" id="SSF52540">
    <property type="entry name" value="P-loop containing nucleoside triphosphate hydrolases"/>
    <property type="match status" value="1"/>
</dbReference>
<keyword evidence="6" id="KW-1185">Reference proteome</keyword>
<dbReference type="Pfam" id="PF00005">
    <property type="entry name" value="ABC_tran"/>
    <property type="match status" value="1"/>
</dbReference>
<evidence type="ECO:0000256" key="1">
    <source>
        <dbReference type="ARBA" id="ARBA00022448"/>
    </source>
</evidence>
<dbReference type="EMBL" id="FRCF01000004">
    <property type="protein sequence ID" value="SHM03009.1"/>
    <property type="molecule type" value="Genomic_DNA"/>
</dbReference>
<organism evidence="5 6">
    <name type="scientific">Lacicoccus alkaliphilus DSM 16010</name>
    <dbReference type="NCBI Taxonomy" id="1123231"/>
    <lineage>
        <taxon>Bacteria</taxon>
        <taxon>Bacillati</taxon>
        <taxon>Bacillota</taxon>
        <taxon>Bacilli</taxon>
        <taxon>Bacillales</taxon>
        <taxon>Salinicoccaceae</taxon>
        <taxon>Lacicoccus</taxon>
    </lineage>
</organism>
<evidence type="ECO:0000313" key="6">
    <source>
        <dbReference type="Proteomes" id="UP000184206"/>
    </source>
</evidence>
<gene>
    <name evidence="5" type="ORF">SAMN02745189_01443</name>
</gene>
<dbReference type="Proteomes" id="UP000184206">
    <property type="component" value="Unassembled WGS sequence"/>
</dbReference>
<dbReference type="InterPro" id="IPR003593">
    <property type="entry name" value="AAA+_ATPase"/>
</dbReference>
<evidence type="ECO:0000256" key="2">
    <source>
        <dbReference type="ARBA" id="ARBA00022741"/>
    </source>
</evidence>
<dbReference type="InterPro" id="IPR003439">
    <property type="entry name" value="ABC_transporter-like_ATP-bd"/>
</dbReference>
<dbReference type="PROSITE" id="PS50893">
    <property type="entry name" value="ABC_TRANSPORTER_2"/>
    <property type="match status" value="1"/>
</dbReference>
<dbReference type="SMART" id="SM00382">
    <property type="entry name" value="AAA"/>
    <property type="match status" value="1"/>
</dbReference>
<reference evidence="5 6" key="1">
    <citation type="submission" date="2016-11" db="EMBL/GenBank/DDBJ databases">
        <authorList>
            <person name="Jaros S."/>
            <person name="Januszkiewicz K."/>
            <person name="Wedrychowicz H."/>
        </authorList>
    </citation>
    <scope>NUCLEOTIDE SEQUENCE [LARGE SCALE GENOMIC DNA]</scope>
    <source>
        <strain evidence="5 6">DSM 16010</strain>
    </source>
</reference>
<dbReference type="GO" id="GO:0016887">
    <property type="term" value="F:ATP hydrolysis activity"/>
    <property type="evidence" value="ECO:0007669"/>
    <property type="project" value="InterPro"/>
</dbReference>
<dbReference type="AlphaFoldDB" id="A0A1M7FH42"/>
<sequence>MPIIEFKNVSHNGILHNISGSFRESRITTFVGPSGAGKTTCLKMINGLLSPDAGEVLYRGRDIFDYDIGKLRKTISMAFQSSPMIHGTVYDNLNLPCEVHGEVLSEERAAELLEMVDMDASFLKRPVREISGGERSRVALARTFVHRPEVLLLDEITSSLDYVLVRDIERLVMRLQSEKRVTVIWITHDLEQARRVSHDMWFLRKGELLEYGPAEFIDQSDHPEIRAFSKGEH</sequence>
<evidence type="ECO:0000256" key="3">
    <source>
        <dbReference type="ARBA" id="ARBA00022840"/>
    </source>
</evidence>
<dbReference type="STRING" id="1123231.SAMN02745189_01443"/>
<evidence type="ECO:0000313" key="5">
    <source>
        <dbReference type="EMBL" id="SHM03009.1"/>
    </source>
</evidence>
<keyword evidence="1" id="KW-0813">Transport</keyword>
<dbReference type="Gene3D" id="3.40.50.300">
    <property type="entry name" value="P-loop containing nucleotide triphosphate hydrolases"/>
    <property type="match status" value="1"/>
</dbReference>
<dbReference type="GO" id="GO:0035435">
    <property type="term" value="P:phosphate ion transmembrane transport"/>
    <property type="evidence" value="ECO:0007669"/>
    <property type="project" value="InterPro"/>
</dbReference>
<evidence type="ECO:0000259" key="4">
    <source>
        <dbReference type="PROSITE" id="PS50893"/>
    </source>
</evidence>
<dbReference type="InterPro" id="IPR005670">
    <property type="entry name" value="PstB-like"/>
</dbReference>
<dbReference type="PANTHER" id="PTHR43423:SF1">
    <property type="entry name" value="ABC TRANSPORTER I FAMILY MEMBER 17"/>
    <property type="match status" value="1"/>
</dbReference>
<keyword evidence="3 5" id="KW-0067">ATP-binding</keyword>
<dbReference type="CDD" id="cd03260">
    <property type="entry name" value="ABC_PstB_phosphate_transporter"/>
    <property type="match status" value="1"/>
</dbReference>
<feature type="domain" description="ABC transporter" evidence="4">
    <location>
        <begin position="4"/>
        <end position="230"/>
    </location>
</feature>
<dbReference type="OrthoDB" id="9785080at2"/>
<dbReference type="InterPro" id="IPR017871">
    <property type="entry name" value="ABC_transporter-like_CS"/>
</dbReference>
<dbReference type="GO" id="GO:0005524">
    <property type="term" value="F:ATP binding"/>
    <property type="evidence" value="ECO:0007669"/>
    <property type="project" value="UniProtKB-KW"/>
</dbReference>
<dbReference type="PROSITE" id="PS00211">
    <property type="entry name" value="ABC_TRANSPORTER_1"/>
    <property type="match status" value="1"/>
</dbReference>
<protein>
    <submittedName>
        <fullName evidence="5">Putative ABC transport system ATP-binding protein</fullName>
    </submittedName>
</protein>
<dbReference type="RefSeq" id="WP_072709795.1">
    <property type="nucleotide sequence ID" value="NZ_FRCF01000004.1"/>
</dbReference>
<proteinExistence type="predicted"/>